<evidence type="ECO:0000256" key="1">
    <source>
        <dbReference type="ARBA" id="ARBA00000085"/>
    </source>
</evidence>
<dbReference type="Pfam" id="PF08448">
    <property type="entry name" value="PAS_4"/>
    <property type="match status" value="1"/>
</dbReference>
<dbReference type="Pfam" id="PF00512">
    <property type="entry name" value="HisKA"/>
    <property type="match status" value="1"/>
</dbReference>
<dbReference type="Proteomes" id="UP001549257">
    <property type="component" value="Unassembled WGS sequence"/>
</dbReference>
<dbReference type="PRINTS" id="PR00344">
    <property type="entry name" value="BCTRLSENSOR"/>
</dbReference>
<keyword evidence="11" id="KW-1185">Reference proteome</keyword>
<dbReference type="CDD" id="cd00075">
    <property type="entry name" value="HATPase"/>
    <property type="match status" value="1"/>
</dbReference>
<comment type="caution">
    <text evidence="10">The sequence shown here is derived from an EMBL/GenBank/DDBJ whole genome shotgun (WGS) entry which is preliminary data.</text>
</comment>
<keyword evidence="7" id="KW-0902">Two-component regulatory system</keyword>
<evidence type="ECO:0000256" key="7">
    <source>
        <dbReference type="ARBA" id="ARBA00023012"/>
    </source>
</evidence>
<feature type="transmembrane region" description="Helical" evidence="8">
    <location>
        <begin position="115"/>
        <end position="135"/>
    </location>
</feature>
<dbReference type="SUPFAM" id="SSF47384">
    <property type="entry name" value="Homodimeric domain of signal transducing histidine kinase"/>
    <property type="match status" value="1"/>
</dbReference>
<evidence type="ECO:0000313" key="10">
    <source>
        <dbReference type="EMBL" id="MET4581305.1"/>
    </source>
</evidence>
<keyword evidence="6 10" id="KW-0418">Kinase</keyword>
<evidence type="ECO:0000256" key="4">
    <source>
        <dbReference type="ARBA" id="ARBA00022553"/>
    </source>
</evidence>
<dbReference type="SUPFAM" id="SSF55785">
    <property type="entry name" value="PYP-like sensor domain (PAS domain)"/>
    <property type="match status" value="1"/>
</dbReference>
<comment type="catalytic activity">
    <reaction evidence="1">
        <text>ATP + protein L-histidine = ADP + protein N-phospho-L-histidine.</text>
        <dbReference type="EC" id="2.7.13.3"/>
    </reaction>
</comment>
<dbReference type="Gene3D" id="3.30.565.10">
    <property type="entry name" value="Histidine kinase-like ATPase, C-terminal domain"/>
    <property type="match status" value="1"/>
</dbReference>
<dbReference type="Pfam" id="PF02518">
    <property type="entry name" value="HATPase_c"/>
    <property type="match status" value="1"/>
</dbReference>
<dbReference type="GO" id="GO:0004673">
    <property type="term" value="F:protein histidine kinase activity"/>
    <property type="evidence" value="ECO:0007669"/>
    <property type="project" value="UniProtKB-EC"/>
</dbReference>
<reference evidence="10 11" key="1">
    <citation type="submission" date="2024-06" db="EMBL/GenBank/DDBJ databases">
        <title>Sorghum-associated microbial communities from plants grown in Nebraska, USA.</title>
        <authorList>
            <person name="Schachtman D."/>
        </authorList>
    </citation>
    <scope>NUCLEOTIDE SEQUENCE [LARGE SCALE GENOMIC DNA]</scope>
    <source>
        <strain evidence="10 11">2857</strain>
    </source>
</reference>
<dbReference type="CDD" id="cd00082">
    <property type="entry name" value="HisKA"/>
    <property type="match status" value="1"/>
</dbReference>
<dbReference type="RefSeq" id="WP_354023485.1">
    <property type="nucleotide sequence ID" value="NZ_JBEPSJ010000001.1"/>
</dbReference>
<gene>
    <name evidence="10" type="ORF">ABIE21_000795</name>
</gene>
<feature type="transmembrane region" description="Helical" evidence="8">
    <location>
        <begin position="147"/>
        <end position="166"/>
    </location>
</feature>
<dbReference type="InterPro" id="IPR004358">
    <property type="entry name" value="Sig_transdc_His_kin-like_C"/>
</dbReference>
<sequence>MDRNTSTRGSAQATRIARSITNSQLLISAALLAFAVVVFAVQASAFQEPLFFGSLLIVFVLTGVALTVNWNRRSKRWAVLLPILDIFAIVGMREAEPELGAGLFLVLPVIWMARNFRLAGAIGAVTLSTALLWLAGAADSGVFSFDFGTHVLLPMTLVFIATTTYATSRRSQSQRDLLRQQSALVESALVRARDQERILDEVINAVEFGVLAFDRDGAATLRNNAHEHSLREFGAPRSAVIHPTIYRPDGTTVFDEADRPYARALAGEEFENAVFWVGAPGDVRAAYSATARQISRADGEPDGGVVVVRDITTELEAIRARENLAASVSHELRTPLTSIIGFLELAVDSPELTDETRRMLEIAARNSERMLSLVTDLLQTASDKDGTLTLAMAECDIAEIARQSIDSAQIAAGHREITMTAVVDRPAVTVADPLRIRQVIDNLLTNAVKYNRTGGTITVSVEATEGSIRVDVTDTGVGVSADDQAHLFDRFFRAGAARTSAIVGTGLGLNISRDIAKLHGGKLTVRSEVGVGSTFTLLIPATAKDTA</sequence>
<evidence type="ECO:0000313" key="11">
    <source>
        <dbReference type="Proteomes" id="UP001549257"/>
    </source>
</evidence>
<dbReference type="InterPro" id="IPR013656">
    <property type="entry name" value="PAS_4"/>
</dbReference>
<keyword evidence="4" id="KW-0597">Phosphoprotein</keyword>
<keyword evidence="8" id="KW-1133">Transmembrane helix</keyword>
<dbReference type="Gene3D" id="3.30.450.20">
    <property type="entry name" value="PAS domain"/>
    <property type="match status" value="1"/>
</dbReference>
<feature type="transmembrane region" description="Helical" evidence="8">
    <location>
        <begin position="25"/>
        <end position="45"/>
    </location>
</feature>
<dbReference type="InterPro" id="IPR005467">
    <property type="entry name" value="His_kinase_dom"/>
</dbReference>
<accession>A0ABV2QJX7</accession>
<protein>
    <recommendedName>
        <fullName evidence="3">histidine kinase</fullName>
        <ecNumber evidence="3">2.7.13.3</ecNumber>
    </recommendedName>
</protein>
<keyword evidence="8" id="KW-0812">Transmembrane</keyword>
<dbReference type="InterPro" id="IPR003661">
    <property type="entry name" value="HisK_dim/P_dom"/>
</dbReference>
<dbReference type="InterPro" id="IPR003594">
    <property type="entry name" value="HATPase_dom"/>
</dbReference>
<evidence type="ECO:0000256" key="3">
    <source>
        <dbReference type="ARBA" id="ARBA00012438"/>
    </source>
</evidence>
<dbReference type="Gene3D" id="1.10.287.130">
    <property type="match status" value="1"/>
</dbReference>
<dbReference type="SUPFAM" id="SSF55874">
    <property type="entry name" value="ATPase domain of HSP90 chaperone/DNA topoisomerase II/histidine kinase"/>
    <property type="match status" value="1"/>
</dbReference>
<keyword evidence="5 10" id="KW-0808">Transferase</keyword>
<proteinExistence type="predicted"/>
<dbReference type="EMBL" id="JBEPSJ010000001">
    <property type="protein sequence ID" value="MET4581305.1"/>
    <property type="molecule type" value="Genomic_DNA"/>
</dbReference>
<organism evidence="10 11">
    <name type="scientific">Conyzicola nivalis</name>
    <dbReference type="NCBI Taxonomy" id="1477021"/>
    <lineage>
        <taxon>Bacteria</taxon>
        <taxon>Bacillati</taxon>
        <taxon>Actinomycetota</taxon>
        <taxon>Actinomycetes</taxon>
        <taxon>Micrococcales</taxon>
        <taxon>Microbacteriaceae</taxon>
        <taxon>Conyzicola</taxon>
    </lineage>
</organism>
<feature type="transmembrane region" description="Helical" evidence="8">
    <location>
        <begin position="51"/>
        <end position="70"/>
    </location>
</feature>
<evidence type="ECO:0000256" key="2">
    <source>
        <dbReference type="ARBA" id="ARBA00004236"/>
    </source>
</evidence>
<comment type="subcellular location">
    <subcellularLocation>
        <location evidence="2">Cell membrane</location>
    </subcellularLocation>
</comment>
<dbReference type="EC" id="2.7.13.3" evidence="3"/>
<evidence type="ECO:0000256" key="8">
    <source>
        <dbReference type="SAM" id="Phobius"/>
    </source>
</evidence>
<dbReference type="PROSITE" id="PS50109">
    <property type="entry name" value="HIS_KIN"/>
    <property type="match status" value="1"/>
</dbReference>
<dbReference type="InterPro" id="IPR036890">
    <property type="entry name" value="HATPase_C_sf"/>
</dbReference>
<evidence type="ECO:0000256" key="5">
    <source>
        <dbReference type="ARBA" id="ARBA00022679"/>
    </source>
</evidence>
<dbReference type="InterPro" id="IPR035965">
    <property type="entry name" value="PAS-like_dom_sf"/>
</dbReference>
<dbReference type="PANTHER" id="PTHR43047">
    <property type="entry name" value="TWO-COMPONENT HISTIDINE PROTEIN KINASE"/>
    <property type="match status" value="1"/>
</dbReference>
<dbReference type="SMART" id="SM00388">
    <property type="entry name" value="HisKA"/>
    <property type="match status" value="1"/>
</dbReference>
<keyword evidence="8" id="KW-0472">Membrane</keyword>
<dbReference type="PANTHER" id="PTHR43047:SF72">
    <property type="entry name" value="OSMOSENSING HISTIDINE PROTEIN KINASE SLN1"/>
    <property type="match status" value="1"/>
</dbReference>
<evidence type="ECO:0000256" key="6">
    <source>
        <dbReference type="ARBA" id="ARBA00022777"/>
    </source>
</evidence>
<feature type="domain" description="Histidine kinase" evidence="9">
    <location>
        <begin position="327"/>
        <end position="543"/>
    </location>
</feature>
<name>A0ABV2QJX7_9MICO</name>
<dbReference type="SMART" id="SM00387">
    <property type="entry name" value="HATPase_c"/>
    <property type="match status" value="1"/>
</dbReference>
<evidence type="ECO:0000259" key="9">
    <source>
        <dbReference type="PROSITE" id="PS50109"/>
    </source>
</evidence>
<dbReference type="InterPro" id="IPR036097">
    <property type="entry name" value="HisK_dim/P_sf"/>
</dbReference>